<evidence type="ECO:0000256" key="3">
    <source>
        <dbReference type="ARBA" id="ARBA00022606"/>
    </source>
</evidence>
<evidence type="ECO:0000256" key="10">
    <source>
        <dbReference type="ARBA" id="ARBA00023170"/>
    </source>
</evidence>
<evidence type="ECO:0000256" key="1">
    <source>
        <dbReference type="ARBA" id="ARBA00004651"/>
    </source>
</evidence>
<feature type="transmembrane region" description="Helical" evidence="14">
    <location>
        <begin position="437"/>
        <end position="461"/>
    </location>
</feature>
<dbReference type="InterPro" id="IPR017452">
    <property type="entry name" value="GPCR_Rhodpsn_7TM"/>
</dbReference>
<evidence type="ECO:0000256" key="8">
    <source>
        <dbReference type="ARBA" id="ARBA00023136"/>
    </source>
</evidence>
<feature type="transmembrane region" description="Helical" evidence="14">
    <location>
        <begin position="290"/>
        <end position="317"/>
    </location>
</feature>
<dbReference type="RefSeq" id="XP_018107127.2">
    <property type="nucleotide sequence ID" value="XM_018251638.2"/>
</dbReference>
<feature type="transmembrane region" description="Helical" evidence="14">
    <location>
        <begin position="226"/>
        <end position="248"/>
    </location>
</feature>
<feature type="transmembrane region" description="Helical" evidence="14">
    <location>
        <begin position="473"/>
        <end position="492"/>
    </location>
</feature>
<dbReference type="CDD" id="cd15911">
    <property type="entry name" value="7tmA_OR11A-like"/>
    <property type="match status" value="1"/>
</dbReference>
<evidence type="ECO:0000256" key="9">
    <source>
        <dbReference type="ARBA" id="ARBA00023157"/>
    </source>
</evidence>
<dbReference type="SUPFAM" id="SSF81321">
    <property type="entry name" value="Family A G protein-coupled receptor-like"/>
    <property type="match status" value="1"/>
</dbReference>
<feature type="transmembrane region" description="Helical" evidence="14">
    <location>
        <begin position="260"/>
        <end position="284"/>
    </location>
</feature>
<dbReference type="CDD" id="cd09274">
    <property type="entry name" value="RNase_HI_RT_Ty3"/>
    <property type="match status" value="1"/>
</dbReference>
<keyword evidence="5" id="KW-0552">Olfaction</keyword>
<dbReference type="Gene3D" id="1.20.1070.10">
    <property type="entry name" value="Rhodopsin 7-helix transmembrane proteins"/>
    <property type="match status" value="1"/>
</dbReference>
<evidence type="ECO:0000256" key="12">
    <source>
        <dbReference type="ARBA" id="ARBA00023224"/>
    </source>
</evidence>
<keyword evidence="11" id="KW-0325">Glycoprotein</keyword>
<evidence type="ECO:0000313" key="17">
    <source>
        <dbReference type="RefSeq" id="XP_018107127.2"/>
    </source>
</evidence>
<keyword evidence="2" id="KW-1003">Cell membrane</keyword>
<evidence type="ECO:0000256" key="4">
    <source>
        <dbReference type="ARBA" id="ARBA00022692"/>
    </source>
</evidence>
<dbReference type="Gene3D" id="3.30.70.270">
    <property type="match status" value="1"/>
</dbReference>
<evidence type="ECO:0000256" key="13">
    <source>
        <dbReference type="RuleBase" id="RU000688"/>
    </source>
</evidence>
<dbReference type="PRINTS" id="PR00237">
    <property type="entry name" value="GPCRRHODOPSN"/>
</dbReference>
<dbReference type="InterPro" id="IPR050939">
    <property type="entry name" value="Olfactory_GPCR1"/>
</dbReference>
<evidence type="ECO:0000256" key="6">
    <source>
        <dbReference type="ARBA" id="ARBA00022989"/>
    </source>
</evidence>
<proteinExistence type="inferred from homology"/>
<keyword evidence="8 14" id="KW-0472">Membrane</keyword>
<dbReference type="GO" id="GO:0004930">
    <property type="term" value="F:G protein-coupled receptor activity"/>
    <property type="evidence" value="ECO:0007669"/>
    <property type="project" value="UniProtKB-KW"/>
</dbReference>
<evidence type="ECO:0000313" key="16">
    <source>
        <dbReference type="Proteomes" id="UP000186698"/>
    </source>
</evidence>
<gene>
    <name evidence="17" type="primary">LOC108710503</name>
</gene>
<dbReference type="Pfam" id="PF17919">
    <property type="entry name" value="RT_RNaseH_2"/>
    <property type="match status" value="1"/>
</dbReference>
<feature type="transmembrane region" description="Helical" evidence="14">
    <location>
        <begin position="394"/>
        <end position="425"/>
    </location>
</feature>
<dbReference type="InterPro" id="IPR043128">
    <property type="entry name" value="Rev_trsase/Diguanyl_cyclase"/>
</dbReference>
<keyword evidence="4 13" id="KW-0812">Transmembrane</keyword>
<feature type="transmembrane region" description="Helical" evidence="14">
    <location>
        <begin position="338"/>
        <end position="363"/>
    </location>
</feature>
<organism evidence="16 17">
    <name type="scientific">Xenopus laevis</name>
    <name type="common">African clawed frog</name>
    <dbReference type="NCBI Taxonomy" id="8355"/>
    <lineage>
        <taxon>Eukaryota</taxon>
        <taxon>Metazoa</taxon>
        <taxon>Chordata</taxon>
        <taxon>Craniata</taxon>
        <taxon>Vertebrata</taxon>
        <taxon>Euteleostomi</taxon>
        <taxon>Amphibia</taxon>
        <taxon>Batrachia</taxon>
        <taxon>Anura</taxon>
        <taxon>Pipoidea</taxon>
        <taxon>Pipidae</taxon>
        <taxon>Xenopodinae</taxon>
        <taxon>Xenopus</taxon>
        <taxon>Xenopus</taxon>
    </lineage>
</organism>
<evidence type="ECO:0000256" key="11">
    <source>
        <dbReference type="ARBA" id="ARBA00023180"/>
    </source>
</evidence>
<dbReference type="InterPro" id="IPR043502">
    <property type="entry name" value="DNA/RNA_pol_sf"/>
</dbReference>
<dbReference type="InterPro" id="IPR041577">
    <property type="entry name" value="RT_RNaseH_2"/>
</dbReference>
<dbReference type="GeneID" id="108710503"/>
<dbReference type="GO" id="GO:0004984">
    <property type="term" value="F:olfactory receptor activity"/>
    <property type="evidence" value="ECO:0007669"/>
    <property type="project" value="InterPro"/>
</dbReference>
<comment type="similarity">
    <text evidence="13">Belongs to the G-protein coupled receptor 1 family.</text>
</comment>
<dbReference type="KEGG" id="xla:108710503"/>
<name>A0A8J0UPE1_XENLA</name>
<evidence type="ECO:0000256" key="2">
    <source>
        <dbReference type="ARBA" id="ARBA00022475"/>
    </source>
</evidence>
<evidence type="ECO:0000256" key="14">
    <source>
        <dbReference type="SAM" id="Phobius"/>
    </source>
</evidence>
<keyword evidence="9" id="KW-1015">Disulfide bond</keyword>
<dbReference type="FunFam" id="1.20.1070.10:FF:000010">
    <property type="entry name" value="Olfactory receptor"/>
    <property type="match status" value="1"/>
</dbReference>
<dbReference type="GO" id="GO:0005886">
    <property type="term" value="C:plasma membrane"/>
    <property type="evidence" value="ECO:0007669"/>
    <property type="project" value="UniProtKB-SubCell"/>
</dbReference>
<dbReference type="InterPro" id="IPR000725">
    <property type="entry name" value="Olfact_rcpt"/>
</dbReference>
<keyword evidence="10 13" id="KW-0675">Receptor</keyword>
<reference evidence="17" key="1">
    <citation type="submission" date="2025-08" db="UniProtKB">
        <authorList>
            <consortium name="RefSeq"/>
        </authorList>
    </citation>
    <scope>IDENTIFICATION</scope>
    <source>
        <strain evidence="17">J_2021</strain>
        <tissue evidence="17">Erythrocytes</tissue>
    </source>
</reference>
<dbReference type="AlphaFoldDB" id="A0A8J0UPE1"/>
<keyword evidence="3" id="KW-0716">Sensory transduction</keyword>
<dbReference type="Pfam" id="PF13853">
    <property type="entry name" value="7tm_4"/>
    <property type="match status" value="1"/>
</dbReference>
<dbReference type="PROSITE" id="PS00237">
    <property type="entry name" value="G_PROTEIN_RECEP_F1_1"/>
    <property type="match status" value="1"/>
</dbReference>
<feature type="domain" description="G-protein coupled receptors family 1 profile" evidence="15">
    <location>
        <begin position="240"/>
        <end position="490"/>
    </location>
</feature>
<evidence type="ECO:0000259" key="15">
    <source>
        <dbReference type="PROSITE" id="PS50262"/>
    </source>
</evidence>
<protein>
    <submittedName>
        <fullName evidence="17">Olfactory receptor 6N1</fullName>
    </submittedName>
</protein>
<keyword evidence="6 14" id="KW-1133">Transmembrane helix</keyword>
<dbReference type="PANTHER" id="PTHR24242:SF416">
    <property type="entry name" value="OLFACTORY RECEPTOR"/>
    <property type="match status" value="1"/>
</dbReference>
<accession>A0A8J0UPE1</accession>
<evidence type="ECO:0000256" key="7">
    <source>
        <dbReference type="ARBA" id="ARBA00023040"/>
    </source>
</evidence>
<dbReference type="Proteomes" id="UP000186698">
    <property type="component" value="Chromosome 3L"/>
</dbReference>
<keyword evidence="12 13" id="KW-0807">Transducer</keyword>
<dbReference type="PRINTS" id="PR00245">
    <property type="entry name" value="OLFACTORYR"/>
</dbReference>
<sequence>MDSTEEATPDGLSSHIAPALALIRKGGKPNVWPPHALKAFQSLKDLFASAPVLRHPDLQQPFFIEVDASDFGAQAILSQRQITDWKLHTCAYFFEFLAVKLALKEWQHFLEPHPITIYIDHKNLEFIQTLKRLNPRQALRALFFTQFNFVLTYCPSSRNQKAEALSQRFVRTVYASQLEEGGAVMARIWYNAAKVSIAMTQTYNQSTIKEMLLLGFNGLHNFRTTVFFVLLGIYMATIIGNLLIIAIISTTRHLLQSPMYYFLSQLAINDILLTTTVCPYMLHITWNEGAYMSVAGCIIQFYMFGVSSVTECFLLTAMSYDRYLAICKPLHYASTMTYRFCVCLVMCCWLLGFMITLVIAVMISNLNFCGPHIIDHLFCDYAPLMDLSCSNTTILKFIVFSIASTETITETVFIIATYVCIFLNIVRISSSSGRQKAFSTCSSHLAVVCTYYGSLISIYVAPSKGHLIIIKKILSLMYTVVTPLLNPIIYSLKNLEIQAVIKKFVRKHKNTF</sequence>
<evidence type="ECO:0000256" key="5">
    <source>
        <dbReference type="ARBA" id="ARBA00022725"/>
    </source>
</evidence>
<keyword evidence="7 13" id="KW-0297">G-protein coupled receptor</keyword>
<dbReference type="PROSITE" id="PS50262">
    <property type="entry name" value="G_PROTEIN_RECEP_F1_2"/>
    <property type="match status" value="1"/>
</dbReference>
<keyword evidence="16" id="KW-1185">Reference proteome</keyword>
<dbReference type="SUPFAM" id="SSF56672">
    <property type="entry name" value="DNA/RNA polymerases"/>
    <property type="match status" value="1"/>
</dbReference>
<dbReference type="OrthoDB" id="8000983at2759"/>
<dbReference type="PANTHER" id="PTHR24242">
    <property type="entry name" value="G-PROTEIN COUPLED RECEPTOR"/>
    <property type="match status" value="1"/>
</dbReference>
<dbReference type="InterPro" id="IPR000276">
    <property type="entry name" value="GPCR_Rhodpsn"/>
</dbReference>
<comment type="subcellular location">
    <subcellularLocation>
        <location evidence="1">Cell membrane</location>
        <topology evidence="1">Multi-pass membrane protein</topology>
    </subcellularLocation>
</comment>